<evidence type="ECO:0000313" key="13">
    <source>
        <dbReference type="EMBL" id="XCJ78026.1"/>
    </source>
</evidence>
<evidence type="ECO:0000256" key="10">
    <source>
        <dbReference type="ARBA" id="ARBA00023136"/>
    </source>
</evidence>
<evidence type="ECO:0000256" key="2">
    <source>
        <dbReference type="ARBA" id="ARBA00007783"/>
    </source>
</evidence>
<keyword evidence="5" id="KW-0762">Sugar transport</keyword>
<dbReference type="GO" id="GO:0140359">
    <property type="term" value="F:ABC-type transporter activity"/>
    <property type="evidence" value="ECO:0007669"/>
    <property type="project" value="InterPro"/>
</dbReference>
<keyword evidence="10 11" id="KW-0472">Membrane</keyword>
<dbReference type="Pfam" id="PF01061">
    <property type="entry name" value="ABC2_membrane"/>
    <property type="match status" value="1"/>
</dbReference>
<evidence type="ECO:0000256" key="1">
    <source>
        <dbReference type="ARBA" id="ARBA00004651"/>
    </source>
</evidence>
<dbReference type="InterPro" id="IPR000412">
    <property type="entry name" value="ABC_2_transport"/>
</dbReference>
<protein>
    <recommendedName>
        <fullName evidence="11">Transport permease protein</fullName>
    </recommendedName>
</protein>
<dbReference type="AlphaFoldDB" id="A0AB74U1T2"/>
<dbReference type="PANTHER" id="PTHR30413:SF10">
    <property type="entry name" value="CAPSULE POLYSACCHARIDE EXPORT INNER-MEMBRANE PROTEIN CTRC"/>
    <property type="match status" value="1"/>
</dbReference>
<gene>
    <name evidence="13" type="ORF">ABV408_11275</name>
</gene>
<dbReference type="GO" id="GO:0015920">
    <property type="term" value="P:lipopolysaccharide transport"/>
    <property type="evidence" value="ECO:0007669"/>
    <property type="project" value="TreeGrafter"/>
</dbReference>
<keyword evidence="7" id="KW-0972">Capsule biogenesis/degradation</keyword>
<evidence type="ECO:0000256" key="3">
    <source>
        <dbReference type="ARBA" id="ARBA00022448"/>
    </source>
</evidence>
<evidence type="ECO:0000256" key="4">
    <source>
        <dbReference type="ARBA" id="ARBA00022475"/>
    </source>
</evidence>
<dbReference type="GO" id="GO:0043190">
    <property type="term" value="C:ATP-binding cassette (ABC) transporter complex"/>
    <property type="evidence" value="ECO:0007669"/>
    <property type="project" value="InterPro"/>
</dbReference>
<feature type="domain" description="ABC transmembrane type-2" evidence="12">
    <location>
        <begin position="40"/>
        <end position="263"/>
    </location>
</feature>
<evidence type="ECO:0000256" key="7">
    <source>
        <dbReference type="ARBA" id="ARBA00022903"/>
    </source>
</evidence>
<dbReference type="GO" id="GO:0015774">
    <property type="term" value="P:polysaccharide transport"/>
    <property type="evidence" value="ECO:0007669"/>
    <property type="project" value="UniProtKB-KW"/>
</dbReference>
<keyword evidence="8 11" id="KW-1133">Transmembrane helix</keyword>
<dbReference type="EMBL" id="CP159578">
    <property type="protein sequence ID" value="XCJ78026.1"/>
    <property type="molecule type" value="Genomic_DNA"/>
</dbReference>
<evidence type="ECO:0000256" key="8">
    <source>
        <dbReference type="ARBA" id="ARBA00022989"/>
    </source>
</evidence>
<dbReference type="InterPro" id="IPR047817">
    <property type="entry name" value="ABC2_TM_bact-type"/>
</dbReference>
<comment type="caution">
    <text evidence="11">Lacks conserved residue(s) required for the propagation of feature annotation.</text>
</comment>
<comment type="subcellular location">
    <subcellularLocation>
        <location evidence="11">Cell inner membrane</location>
        <topology evidence="11">Multi-pass membrane protein</topology>
    </subcellularLocation>
    <subcellularLocation>
        <location evidence="1">Cell membrane</location>
        <topology evidence="1">Multi-pass membrane protein</topology>
    </subcellularLocation>
</comment>
<dbReference type="PANTHER" id="PTHR30413">
    <property type="entry name" value="INNER MEMBRANE TRANSPORT PERMEASE"/>
    <property type="match status" value="1"/>
</dbReference>
<evidence type="ECO:0000256" key="6">
    <source>
        <dbReference type="ARBA" id="ARBA00022692"/>
    </source>
</evidence>
<keyword evidence="3 11" id="KW-0813">Transport</keyword>
<organism evidence="13">
    <name type="scientific">Salinicola endophyticus</name>
    <dbReference type="NCBI Taxonomy" id="1949083"/>
    <lineage>
        <taxon>Bacteria</taxon>
        <taxon>Pseudomonadati</taxon>
        <taxon>Pseudomonadota</taxon>
        <taxon>Gammaproteobacteria</taxon>
        <taxon>Oceanospirillales</taxon>
        <taxon>Halomonadaceae</taxon>
        <taxon>Salinicola</taxon>
    </lineage>
</organism>
<feature type="transmembrane region" description="Helical" evidence="11">
    <location>
        <begin position="41"/>
        <end position="63"/>
    </location>
</feature>
<accession>A0AB74U1T2</accession>
<dbReference type="PROSITE" id="PS51012">
    <property type="entry name" value="ABC_TM2"/>
    <property type="match status" value="1"/>
</dbReference>
<keyword evidence="4 11" id="KW-1003">Cell membrane</keyword>
<reference evidence="13" key="1">
    <citation type="submission" date="2024-06" db="EMBL/GenBank/DDBJ databases">
        <title>Complete genome of Salinicola endophyticus HNIBRBA4755.</title>
        <authorList>
            <person name="Shin S.Y."/>
            <person name="Kang H."/>
            <person name="Song J."/>
        </authorList>
    </citation>
    <scope>NUCLEOTIDE SEQUENCE</scope>
    <source>
        <strain evidence="13">HNIBRBA4755</strain>
    </source>
</reference>
<dbReference type="InterPro" id="IPR013525">
    <property type="entry name" value="ABC2_TM"/>
</dbReference>
<evidence type="ECO:0000256" key="9">
    <source>
        <dbReference type="ARBA" id="ARBA00023047"/>
    </source>
</evidence>
<feature type="transmembrane region" description="Helical" evidence="11">
    <location>
        <begin position="191"/>
        <end position="210"/>
    </location>
</feature>
<feature type="transmembrane region" description="Helical" evidence="11">
    <location>
        <begin position="69"/>
        <end position="88"/>
    </location>
</feature>
<evidence type="ECO:0000259" key="12">
    <source>
        <dbReference type="PROSITE" id="PS51012"/>
    </source>
</evidence>
<keyword evidence="9" id="KW-0625">Polysaccharide transport</keyword>
<evidence type="ECO:0000256" key="5">
    <source>
        <dbReference type="ARBA" id="ARBA00022597"/>
    </source>
</evidence>
<dbReference type="RefSeq" id="WP_353979048.1">
    <property type="nucleotide sequence ID" value="NZ_CP159578.1"/>
</dbReference>
<evidence type="ECO:0000256" key="11">
    <source>
        <dbReference type="RuleBase" id="RU361157"/>
    </source>
</evidence>
<feature type="transmembrane region" description="Helical" evidence="11">
    <location>
        <begin position="245"/>
        <end position="264"/>
    </location>
</feature>
<sequence>MSDVTNASQYKPRSALRVTWDVWSAMTLREFIARTTADRMAWFWMIFEPLATIGIMILIRSHLMGSKHISGADFVPWMIIGLMGFYLFRACMMQPMGAISANKGLFTYRQITPFDAVIVRCYVEGMLQSFVFLLFILIGTLFKLNMVAHHAFGVMMDWFSLWALGSGLGILFSVVNSLVPELGKIIRLMTFPLLILSGVILPVSMVPHQLQEYLAWNPILHGLENMRINYFEYYHSIDGIDMTYLWYWALGSMVLGLMMHIRFAPRLKML</sequence>
<feature type="transmembrane region" description="Helical" evidence="11">
    <location>
        <begin position="158"/>
        <end position="179"/>
    </location>
</feature>
<comment type="similarity">
    <text evidence="2 11">Belongs to the ABC-2 integral membrane protein family.</text>
</comment>
<proteinExistence type="inferred from homology"/>
<keyword evidence="6 11" id="KW-0812">Transmembrane</keyword>
<dbReference type="PRINTS" id="PR00164">
    <property type="entry name" value="ABC2TRNSPORT"/>
</dbReference>
<name>A0AB74U1T2_9GAMM</name>